<dbReference type="InterPro" id="IPR019149">
    <property type="entry name" value="ABHD18"/>
</dbReference>
<dbReference type="SUPFAM" id="SSF53474">
    <property type="entry name" value="alpha/beta-Hydrolases"/>
    <property type="match status" value="1"/>
</dbReference>
<dbReference type="AlphaFoldDB" id="A0A835G822"/>
<dbReference type="EMBL" id="JACKWZ010000411">
    <property type="protein sequence ID" value="KAF9408047.1"/>
    <property type="molecule type" value="Genomic_DNA"/>
</dbReference>
<keyword evidence="2" id="KW-1185">Reference proteome</keyword>
<dbReference type="PANTHER" id="PTHR13617:SF14">
    <property type="entry name" value="PROTEIN ABHD18"/>
    <property type="match status" value="1"/>
</dbReference>
<dbReference type="Pfam" id="PF09752">
    <property type="entry name" value="ABHD18"/>
    <property type="match status" value="1"/>
</dbReference>
<proteinExistence type="predicted"/>
<evidence type="ECO:0000313" key="1">
    <source>
        <dbReference type="EMBL" id="KAF9408047.1"/>
    </source>
</evidence>
<organism evidence="1 2">
    <name type="scientific">Spodoptera exigua</name>
    <name type="common">Beet armyworm</name>
    <name type="synonym">Noctua fulgens</name>
    <dbReference type="NCBI Taxonomy" id="7107"/>
    <lineage>
        <taxon>Eukaryota</taxon>
        <taxon>Metazoa</taxon>
        <taxon>Ecdysozoa</taxon>
        <taxon>Arthropoda</taxon>
        <taxon>Hexapoda</taxon>
        <taxon>Insecta</taxon>
        <taxon>Pterygota</taxon>
        <taxon>Neoptera</taxon>
        <taxon>Endopterygota</taxon>
        <taxon>Lepidoptera</taxon>
        <taxon>Glossata</taxon>
        <taxon>Ditrysia</taxon>
        <taxon>Noctuoidea</taxon>
        <taxon>Noctuidae</taxon>
        <taxon>Amphipyrinae</taxon>
        <taxon>Spodoptera</taxon>
    </lineage>
</organism>
<accession>A0A835G822</accession>
<protein>
    <recommendedName>
        <fullName evidence="3">Protein ABHD18</fullName>
    </recommendedName>
</protein>
<evidence type="ECO:0000313" key="2">
    <source>
        <dbReference type="Proteomes" id="UP000648187"/>
    </source>
</evidence>
<dbReference type="InterPro" id="IPR029058">
    <property type="entry name" value="AB_hydrolase_fold"/>
</dbReference>
<gene>
    <name evidence="1" type="ORF">HW555_012138</name>
</gene>
<reference evidence="1" key="1">
    <citation type="submission" date="2020-08" db="EMBL/GenBank/DDBJ databases">
        <title>Spodoptera exigua strain:BAW_Kor-Di-RS1 Genome sequencing and assembly.</title>
        <authorList>
            <person name="Kim J."/>
            <person name="Nam H.Y."/>
            <person name="Kwon M."/>
            <person name="Choi J.H."/>
            <person name="Cho S.R."/>
            <person name="Kim G.-H."/>
        </authorList>
    </citation>
    <scope>NUCLEOTIDE SEQUENCE</scope>
    <source>
        <strain evidence="1">BAW_Kor-Di-RS1</strain>
        <tissue evidence="1">Whole-body</tissue>
    </source>
</reference>
<dbReference type="PANTHER" id="PTHR13617">
    <property type="entry name" value="PROTEIN ABHD18"/>
    <property type="match status" value="1"/>
</dbReference>
<evidence type="ECO:0008006" key="3">
    <source>
        <dbReference type="Google" id="ProtNLM"/>
    </source>
</evidence>
<name>A0A835G822_SPOEX</name>
<sequence>MQHGGEEDALKTEDITNSKSLLIGPVMELLWDSSIHRLRCTQGVVENQMSKQPWMDELYPRLPLPSGSRNMSASRLDAVYRSILLTKFFTKGWGKPENLRRLFEFRKVVSNRDECFKLVERDYPVTITKHQTLSDCQIFEGYFITPLERYLPGIVPKIAQKAHFQALLPIHWPDKHCKPVCLHLAGTGDHFFWRRRNLMVKPLLKEAGIGGIILENPFYGLRKPTDQVRSSLHNVSDIFVMGGCLILESLVLFHWCERNGLGPLGVTGLSMGGHVYGVIGSYKLAETSSISPMSLVVNSICSIFTEDQYLSDGEYREKLSKMVTIVDEAFLAGKKFARTYSQTMEIPQEKPDKNHTEKKQLDITYKENRMPDNIVDMHKSDTEISKESRNFHKSQIENIHEELRNLLHENKISLELYNKLTSNEKFVLEPADIDAINNMSEPRIKEVLLKCKNHDLTTLQQPKKEIIKKPERSWNLSEITSDLWINYLPFLRSSNKSGKKIDISKIHWRDRETLQFMRGIMDECTHLSNFSVPFDTSLIIAVCAKHDAYVPREDVGTLEEIWPGAEVRYVDAGHVSAYILHQSLFRACIKEAFERSKKRWHDGAHIN</sequence>
<comment type="caution">
    <text evidence="1">The sequence shown here is derived from an EMBL/GenBank/DDBJ whole genome shotgun (WGS) entry which is preliminary data.</text>
</comment>
<dbReference type="Proteomes" id="UP000648187">
    <property type="component" value="Unassembled WGS sequence"/>
</dbReference>